<dbReference type="InterPro" id="IPR027040">
    <property type="entry name" value="PSMD4"/>
</dbReference>
<feature type="region of interest" description="Disordered" evidence="6">
    <location>
        <begin position="249"/>
        <end position="294"/>
    </location>
</feature>
<feature type="compositionally biased region" description="Basic and acidic residues" evidence="6">
    <location>
        <begin position="249"/>
        <end position="267"/>
    </location>
</feature>
<name>A0AAN8V7C0_9MAGN</name>
<dbReference type="FunFam" id="1.10.287.3990:FF:000004">
    <property type="entry name" value="26S proteasome regulatory subunit N10"/>
    <property type="match status" value="1"/>
</dbReference>
<dbReference type="AlphaFoldDB" id="A0AAN8V7C0"/>
<dbReference type="CDD" id="cd22297">
    <property type="entry name" value="PSMD4_RAZUL"/>
    <property type="match status" value="1"/>
</dbReference>
<evidence type="ECO:0000256" key="3">
    <source>
        <dbReference type="ARBA" id="ARBA00022942"/>
    </source>
</evidence>
<evidence type="ECO:0000256" key="6">
    <source>
        <dbReference type="SAM" id="MobiDB-lite"/>
    </source>
</evidence>
<dbReference type="Pfam" id="PF13519">
    <property type="entry name" value="VWA_2"/>
    <property type="match status" value="1"/>
</dbReference>
<evidence type="ECO:0000256" key="1">
    <source>
        <dbReference type="ARBA" id="ARBA00005574"/>
    </source>
</evidence>
<evidence type="ECO:0000256" key="5">
    <source>
        <dbReference type="ARBA" id="ARBA00071116"/>
    </source>
</evidence>
<feature type="domain" description="VWFA" evidence="7">
    <location>
        <begin position="12"/>
        <end position="196"/>
    </location>
</feature>
<reference evidence="8 9" key="1">
    <citation type="submission" date="2023-12" db="EMBL/GenBank/DDBJ databases">
        <title>A high-quality genome assembly for Dillenia turbinata (Dilleniales).</title>
        <authorList>
            <person name="Chanderbali A."/>
        </authorList>
    </citation>
    <scope>NUCLEOTIDE SEQUENCE [LARGE SCALE GENOMIC DNA]</scope>
    <source>
        <strain evidence="8">LSX21</strain>
        <tissue evidence="8">Leaf</tissue>
    </source>
</reference>
<feature type="region of interest" description="Disordered" evidence="6">
    <location>
        <begin position="373"/>
        <end position="407"/>
    </location>
</feature>
<evidence type="ECO:0000313" key="9">
    <source>
        <dbReference type="Proteomes" id="UP001370490"/>
    </source>
</evidence>
<dbReference type="SMART" id="SM00327">
    <property type="entry name" value="VWA"/>
    <property type="match status" value="1"/>
</dbReference>
<dbReference type="FunFam" id="3.40.50.410:FF:000005">
    <property type="entry name" value="26S proteasome non-ATPase regulatory subunit 4"/>
    <property type="match status" value="1"/>
</dbReference>
<sequence>MVLEGFSIYLQATMICIDNSEWMRNGDYSPSRFQAQADAVNLICGAKTQSNPENTVGVLTMAGKGVRVLVTPTSDLGKILACMHGLEIGGDMNLAAGIQVAQLALKHRQNKKQQQRIIVFAGSPVKYDKKVLEMIGKKLKKNNVALDIVDFGEEDDGKPEKLEAMLAAVNSNDSSHIVHVPAGPNALSDVLISTPIFTGDGEGGSGFAAAAAAAAAGGVSGFDFGVDPNLDPELALALRVSMEEERARQEAAAKKAAEEAAKQEKGGEQSSSQDATMTENIAPSTSEVDKRTDLTDDENALLQQALAMSMDDPASSISVRDTDMSEAAADDQDLALALQLSVQDSTKDAANQTDMSKLFADQSFVSSILATLPGVDPNDPSVKDLLASMQNQSEKKEEDKAPDREDK</sequence>
<feature type="compositionally biased region" description="Polar residues" evidence="6">
    <location>
        <begin position="269"/>
        <end position="286"/>
    </location>
</feature>
<evidence type="ECO:0000256" key="2">
    <source>
        <dbReference type="ARBA" id="ARBA00022737"/>
    </source>
</evidence>
<evidence type="ECO:0000256" key="4">
    <source>
        <dbReference type="ARBA" id="ARBA00044341"/>
    </source>
</evidence>
<proteinExistence type="inferred from homology"/>
<dbReference type="InterPro" id="IPR003903">
    <property type="entry name" value="UIM_dom"/>
</dbReference>
<dbReference type="GO" id="GO:0008540">
    <property type="term" value="C:proteasome regulatory particle, base subcomplex"/>
    <property type="evidence" value="ECO:0007669"/>
    <property type="project" value="TreeGrafter"/>
</dbReference>
<comment type="similarity">
    <text evidence="1">Belongs to the proteasome subunit S5A family.</text>
</comment>
<dbReference type="GO" id="GO:0031593">
    <property type="term" value="F:polyubiquitin modification-dependent protein binding"/>
    <property type="evidence" value="ECO:0007669"/>
    <property type="project" value="TreeGrafter"/>
</dbReference>
<dbReference type="PROSITE" id="PS50330">
    <property type="entry name" value="UIM"/>
    <property type="match status" value="3"/>
</dbReference>
<dbReference type="GO" id="GO:0005634">
    <property type="term" value="C:nucleus"/>
    <property type="evidence" value="ECO:0007669"/>
    <property type="project" value="TreeGrafter"/>
</dbReference>
<dbReference type="CDD" id="cd01452">
    <property type="entry name" value="VWA_26S_proteasome_subunit"/>
    <property type="match status" value="1"/>
</dbReference>
<protein>
    <recommendedName>
        <fullName evidence="5">26S proteasome non-ATPase regulatory subunit 4 homolog</fullName>
    </recommendedName>
    <alternativeName>
        <fullName evidence="4">26S proteasome regulatory subunit RPN10</fullName>
    </alternativeName>
</protein>
<keyword evidence="2" id="KW-0677">Repeat</keyword>
<comment type="caution">
    <text evidence="8">The sequence shown here is derived from an EMBL/GenBank/DDBJ whole genome shotgun (WGS) entry which is preliminary data.</text>
</comment>
<dbReference type="Gene3D" id="1.10.287.3990">
    <property type="match status" value="1"/>
</dbReference>
<dbReference type="InterPro" id="IPR036465">
    <property type="entry name" value="vWFA_dom_sf"/>
</dbReference>
<keyword evidence="3" id="KW-0647">Proteasome</keyword>
<dbReference type="PROSITE" id="PS50234">
    <property type="entry name" value="VWFA"/>
    <property type="match status" value="1"/>
</dbReference>
<dbReference type="Proteomes" id="UP001370490">
    <property type="component" value="Unassembled WGS sequence"/>
</dbReference>
<dbReference type="GO" id="GO:0043161">
    <property type="term" value="P:proteasome-mediated ubiquitin-dependent protein catabolic process"/>
    <property type="evidence" value="ECO:0007669"/>
    <property type="project" value="TreeGrafter"/>
</dbReference>
<evidence type="ECO:0000259" key="7">
    <source>
        <dbReference type="PROSITE" id="PS50234"/>
    </source>
</evidence>
<dbReference type="SMART" id="SM00726">
    <property type="entry name" value="UIM"/>
    <property type="match status" value="3"/>
</dbReference>
<dbReference type="Gene3D" id="3.40.50.410">
    <property type="entry name" value="von Willebrand factor, type A domain"/>
    <property type="match status" value="1"/>
</dbReference>
<accession>A0AAN8V7C0</accession>
<dbReference type="PANTHER" id="PTHR10223:SF0">
    <property type="entry name" value="26S PROTEASOME NON-ATPASE REGULATORY SUBUNIT 4"/>
    <property type="match status" value="1"/>
</dbReference>
<dbReference type="InterPro" id="IPR049590">
    <property type="entry name" value="PSMD4_RAZUL-like"/>
</dbReference>
<dbReference type="GO" id="GO:0005829">
    <property type="term" value="C:cytosol"/>
    <property type="evidence" value="ECO:0007669"/>
    <property type="project" value="TreeGrafter"/>
</dbReference>
<gene>
    <name evidence="8" type="ORF">RJ641_010892</name>
</gene>
<feature type="compositionally biased region" description="Basic and acidic residues" evidence="6">
    <location>
        <begin position="393"/>
        <end position="407"/>
    </location>
</feature>
<keyword evidence="9" id="KW-1185">Reference proteome</keyword>
<dbReference type="Pfam" id="PF02809">
    <property type="entry name" value="UIM"/>
    <property type="match status" value="3"/>
</dbReference>
<dbReference type="InterPro" id="IPR002035">
    <property type="entry name" value="VWF_A"/>
</dbReference>
<dbReference type="EMBL" id="JBAMMX010000018">
    <property type="protein sequence ID" value="KAK6922588.1"/>
    <property type="molecule type" value="Genomic_DNA"/>
</dbReference>
<organism evidence="8 9">
    <name type="scientific">Dillenia turbinata</name>
    <dbReference type="NCBI Taxonomy" id="194707"/>
    <lineage>
        <taxon>Eukaryota</taxon>
        <taxon>Viridiplantae</taxon>
        <taxon>Streptophyta</taxon>
        <taxon>Embryophyta</taxon>
        <taxon>Tracheophyta</taxon>
        <taxon>Spermatophyta</taxon>
        <taxon>Magnoliopsida</taxon>
        <taxon>eudicotyledons</taxon>
        <taxon>Gunneridae</taxon>
        <taxon>Pentapetalae</taxon>
        <taxon>Dilleniales</taxon>
        <taxon>Dilleniaceae</taxon>
        <taxon>Dillenia</taxon>
    </lineage>
</organism>
<dbReference type="SUPFAM" id="SSF53300">
    <property type="entry name" value="vWA-like"/>
    <property type="match status" value="1"/>
</dbReference>
<dbReference type="PANTHER" id="PTHR10223">
    <property type="entry name" value="26S PROTEASOME NON-ATPASE REGULATORY SUBUNIT 4"/>
    <property type="match status" value="1"/>
</dbReference>
<evidence type="ECO:0000313" key="8">
    <source>
        <dbReference type="EMBL" id="KAK6922588.1"/>
    </source>
</evidence>